<proteinExistence type="predicted"/>
<evidence type="ECO:0000313" key="1">
    <source>
        <dbReference type="EMBL" id="EDT10661.1"/>
    </source>
</evidence>
<protein>
    <submittedName>
        <fullName evidence="1">Uncharacterized protein</fullName>
    </submittedName>
</protein>
<dbReference type="EMBL" id="ABLD01000006">
    <property type="protein sequence ID" value="EDT10661.1"/>
    <property type="molecule type" value="Genomic_DNA"/>
</dbReference>
<reference evidence="1 2" key="1">
    <citation type="submission" date="2008-03" db="EMBL/GenBank/DDBJ databases">
        <title>Sequencing of the draft genome and assembly of Burkholderia graminis C4D1M.</title>
        <authorList>
            <consortium name="US DOE Joint Genome Institute (JGI-PGF)"/>
            <person name="Copeland A."/>
            <person name="Lucas S."/>
            <person name="Lapidus A."/>
            <person name="Glavina del Rio T."/>
            <person name="Dalin E."/>
            <person name="Tice H."/>
            <person name="Bruce D."/>
            <person name="Goodwin L."/>
            <person name="Pitluck S."/>
            <person name="Larimer F."/>
            <person name="Land M.L."/>
            <person name="Hauser L."/>
            <person name="Tiedje J."/>
            <person name="Richardson P."/>
        </authorList>
    </citation>
    <scope>NUCLEOTIDE SEQUENCE [LARGE SCALE GENOMIC DNA]</scope>
    <source>
        <strain evidence="2">ATCC 700544 / DSM 17151 / LMG 18924 / NCIMB 13744 / C4D1M</strain>
    </source>
</reference>
<sequence>MEFDSDWLTLGRHRVSLRSPRGFPTEGMRTAVDVIRIAIENNMSARARLVDVAVREEKTYDVSVGTTFAEDRLCAPQLEAAIATVLGLLPSQVRIFVTVVTQEEVDLHFGVYERMLAEKISGLPPIRRGTEDALRDMRSQSRVDASPVDRSQVRWPLETSLKISFSIAR</sequence>
<dbReference type="Proteomes" id="UP000005045">
    <property type="component" value="Unassembled WGS sequence"/>
</dbReference>
<evidence type="ECO:0000313" key="2">
    <source>
        <dbReference type="Proteomes" id="UP000005045"/>
    </source>
</evidence>
<comment type="caution">
    <text evidence="1">The sequence shown here is derived from an EMBL/GenBank/DDBJ whole genome shotgun (WGS) entry which is preliminary data.</text>
</comment>
<keyword evidence="2" id="KW-1185">Reference proteome</keyword>
<dbReference type="AlphaFoldDB" id="B1G0A7"/>
<name>B1G0A7_PARG4</name>
<accession>B1G0A7</accession>
<gene>
    <name evidence="1" type="ORF">BgramDRAFT_2811</name>
</gene>
<organism evidence="1 2">
    <name type="scientific">Paraburkholderia graminis (strain ATCC 700544 / DSM 17151 / LMG 18924 / NCIMB 13744 / C4D1M)</name>
    <dbReference type="NCBI Taxonomy" id="396598"/>
    <lineage>
        <taxon>Bacteria</taxon>
        <taxon>Pseudomonadati</taxon>
        <taxon>Pseudomonadota</taxon>
        <taxon>Betaproteobacteria</taxon>
        <taxon>Burkholderiales</taxon>
        <taxon>Burkholderiaceae</taxon>
        <taxon>Paraburkholderia</taxon>
    </lineage>
</organism>